<evidence type="ECO:0000256" key="1">
    <source>
        <dbReference type="SAM" id="MobiDB-lite"/>
    </source>
</evidence>
<sequence>MAEDGPEPAVAEAGAVGGGDPEPAGAAGCVRGRRAGLDREVMAFAFRAGLIDFVIDWNPATRP</sequence>
<accession>A0ABP5Q2S9</accession>
<evidence type="ECO:0000313" key="2">
    <source>
        <dbReference type="EMBL" id="GAA2224484.1"/>
    </source>
</evidence>
<evidence type="ECO:0000313" key="3">
    <source>
        <dbReference type="Proteomes" id="UP001501474"/>
    </source>
</evidence>
<comment type="caution">
    <text evidence="2">The sequence shown here is derived from an EMBL/GenBank/DDBJ whole genome shotgun (WGS) entry which is preliminary data.</text>
</comment>
<keyword evidence="3" id="KW-1185">Reference proteome</keyword>
<dbReference type="EMBL" id="BAAART010000033">
    <property type="protein sequence ID" value="GAA2224484.1"/>
    <property type="molecule type" value="Genomic_DNA"/>
</dbReference>
<organism evidence="2 3">
    <name type="scientific">Streptomyces indiaensis</name>
    <dbReference type="NCBI Taxonomy" id="284033"/>
    <lineage>
        <taxon>Bacteria</taxon>
        <taxon>Bacillati</taxon>
        <taxon>Actinomycetota</taxon>
        <taxon>Actinomycetes</taxon>
        <taxon>Kitasatosporales</taxon>
        <taxon>Streptomycetaceae</taxon>
        <taxon>Streptomyces</taxon>
    </lineage>
</organism>
<dbReference type="Proteomes" id="UP001501474">
    <property type="component" value="Unassembled WGS sequence"/>
</dbReference>
<gene>
    <name evidence="2" type="ORF">GCM10010104_14980</name>
</gene>
<name>A0ABP5Q2S9_9ACTN</name>
<protein>
    <submittedName>
        <fullName evidence="2">Uncharacterized protein</fullName>
    </submittedName>
</protein>
<reference evidence="3" key="1">
    <citation type="journal article" date="2019" name="Int. J. Syst. Evol. Microbiol.">
        <title>The Global Catalogue of Microorganisms (GCM) 10K type strain sequencing project: providing services to taxonomists for standard genome sequencing and annotation.</title>
        <authorList>
            <consortium name="The Broad Institute Genomics Platform"/>
            <consortium name="The Broad Institute Genome Sequencing Center for Infectious Disease"/>
            <person name="Wu L."/>
            <person name="Ma J."/>
        </authorList>
    </citation>
    <scope>NUCLEOTIDE SEQUENCE [LARGE SCALE GENOMIC DNA]</scope>
    <source>
        <strain evidence="3">JCM 3053</strain>
    </source>
</reference>
<proteinExistence type="predicted"/>
<feature type="region of interest" description="Disordered" evidence="1">
    <location>
        <begin position="1"/>
        <end position="27"/>
    </location>
</feature>